<gene>
    <name evidence="1" type="ORF">BLNAU_10773</name>
</gene>
<keyword evidence="2" id="KW-1185">Reference proteome</keyword>
<dbReference type="EMBL" id="JARBJD010000080">
    <property type="protein sequence ID" value="KAK2954274.1"/>
    <property type="molecule type" value="Genomic_DNA"/>
</dbReference>
<dbReference type="Proteomes" id="UP001281761">
    <property type="component" value="Unassembled WGS sequence"/>
</dbReference>
<evidence type="ECO:0000313" key="1">
    <source>
        <dbReference type="EMBL" id="KAK2954274.1"/>
    </source>
</evidence>
<comment type="caution">
    <text evidence="1">The sequence shown here is derived from an EMBL/GenBank/DDBJ whole genome shotgun (WGS) entry which is preliminary data.</text>
</comment>
<evidence type="ECO:0000313" key="2">
    <source>
        <dbReference type="Proteomes" id="UP001281761"/>
    </source>
</evidence>
<organism evidence="1 2">
    <name type="scientific">Blattamonas nauphoetae</name>
    <dbReference type="NCBI Taxonomy" id="2049346"/>
    <lineage>
        <taxon>Eukaryota</taxon>
        <taxon>Metamonada</taxon>
        <taxon>Preaxostyla</taxon>
        <taxon>Oxymonadida</taxon>
        <taxon>Blattamonas</taxon>
    </lineage>
</organism>
<reference evidence="1 2" key="1">
    <citation type="journal article" date="2022" name="bioRxiv">
        <title>Genomics of Preaxostyla Flagellates Illuminates Evolutionary Transitions and the Path Towards Mitochondrial Loss.</title>
        <authorList>
            <person name="Novak L.V.F."/>
            <person name="Treitli S.C."/>
            <person name="Pyrih J."/>
            <person name="Halakuc P."/>
            <person name="Pipaliya S.V."/>
            <person name="Vacek V."/>
            <person name="Brzon O."/>
            <person name="Soukal P."/>
            <person name="Eme L."/>
            <person name="Dacks J.B."/>
            <person name="Karnkowska A."/>
            <person name="Elias M."/>
            <person name="Hampl V."/>
        </authorList>
    </citation>
    <scope>NUCLEOTIDE SEQUENCE [LARGE SCALE GENOMIC DNA]</scope>
    <source>
        <strain evidence="1">NAU3</strain>
        <tissue evidence="1">Gut</tissue>
    </source>
</reference>
<protein>
    <submittedName>
        <fullName evidence="1">Uncharacterized protein</fullName>
    </submittedName>
</protein>
<accession>A0ABQ9XR31</accession>
<proteinExistence type="predicted"/>
<sequence length="185" mass="20690">MKLQPALDVSLEGKAVKFLKYVDFQDDGSADAFLGSFASSPDDSMTDFVQSFIVLLSSRSQAIATAAMKMLESLIWRCSTAVHYTLVKTDLIPQLINTLHPLSLSFDEAVDIHVPLMSNIRQSVWLATPNGLTQLGIEDENEQQAAYETVLKQVVVPLEKYVHIINQQWISFFTCPSFSRFQVIS</sequence>
<name>A0ABQ9XR31_9EUKA</name>